<feature type="coiled-coil region" evidence="1">
    <location>
        <begin position="68"/>
        <end position="95"/>
    </location>
</feature>
<proteinExistence type="predicted"/>
<name>A0A0L8VE27_9BACT</name>
<dbReference type="EMBL" id="LGIA01000022">
    <property type="protein sequence ID" value="KOH46720.1"/>
    <property type="molecule type" value="Genomic_DNA"/>
</dbReference>
<gene>
    <name evidence="2" type="ORF">NC99_04360</name>
</gene>
<keyword evidence="1" id="KW-0175">Coiled coil</keyword>
<sequence>MLTNIFLVNISLLYFILRELIGKVNVQYLSLKKVTEMNQKQNKHMRMYMATQTVLDNHTMRWNTIPIMVTVKNQLDELIQRIEEKNEETDAASKGTTAQKETVRRGLAEKAASISGILQAYAAFNDDQVLAGKAKLIKSDLMTCRETDVEAAVRPVLSLARNLLPELADFMLTEAMVVETETSLDSFKTLIGQPRTIRNEAFSAMSMLEEMLDQVDQLLKQKMDKLMIRFEFTDQPFFEEYTRARVIVD</sequence>
<keyword evidence="3" id="KW-1185">Reference proteome</keyword>
<comment type="caution">
    <text evidence="2">The sequence shown here is derived from an EMBL/GenBank/DDBJ whole genome shotgun (WGS) entry which is preliminary data.</text>
</comment>
<evidence type="ECO:0000313" key="3">
    <source>
        <dbReference type="Proteomes" id="UP000036958"/>
    </source>
</evidence>
<protein>
    <submittedName>
        <fullName evidence="2">Uncharacterized protein</fullName>
    </submittedName>
</protein>
<dbReference type="AlphaFoldDB" id="A0A0L8VE27"/>
<dbReference type="Proteomes" id="UP000036958">
    <property type="component" value="Unassembled WGS sequence"/>
</dbReference>
<accession>A0A0L8VE27</accession>
<evidence type="ECO:0000313" key="2">
    <source>
        <dbReference type="EMBL" id="KOH46720.1"/>
    </source>
</evidence>
<organism evidence="2 3">
    <name type="scientific">Sunxiuqinia dokdonensis</name>
    <dbReference type="NCBI Taxonomy" id="1409788"/>
    <lineage>
        <taxon>Bacteria</taxon>
        <taxon>Pseudomonadati</taxon>
        <taxon>Bacteroidota</taxon>
        <taxon>Bacteroidia</taxon>
        <taxon>Marinilabiliales</taxon>
        <taxon>Prolixibacteraceae</taxon>
        <taxon>Sunxiuqinia</taxon>
    </lineage>
</organism>
<evidence type="ECO:0000256" key="1">
    <source>
        <dbReference type="SAM" id="Coils"/>
    </source>
</evidence>
<reference evidence="3" key="1">
    <citation type="submission" date="2015-07" db="EMBL/GenBank/DDBJ databases">
        <title>Genome sequencing of Sunxiuqinia dokdonensis strain SK.</title>
        <authorList>
            <person name="Ahn S."/>
            <person name="Kim B.-C."/>
        </authorList>
    </citation>
    <scope>NUCLEOTIDE SEQUENCE [LARGE SCALE GENOMIC DNA]</scope>
    <source>
        <strain evidence="3">SK</strain>
    </source>
</reference>